<dbReference type="EMBL" id="FMJC01000001">
    <property type="protein sequence ID" value="SCM70753.1"/>
    <property type="molecule type" value="Genomic_DNA"/>
</dbReference>
<keyword evidence="1" id="KW-0732">Signal</keyword>
<dbReference type="Gene3D" id="2.50.20.10">
    <property type="entry name" value="Lipoprotein localisation LolA/LolB/LppX"/>
    <property type="match status" value="1"/>
</dbReference>
<dbReference type="RefSeq" id="WP_179979447.1">
    <property type="nucleotide sequence ID" value="NZ_LT608333.1"/>
</dbReference>
<protein>
    <recommendedName>
        <fullName evidence="3">Outer-membrane lipoprotein LolB</fullName>
    </recommendedName>
</protein>
<evidence type="ECO:0000313" key="2">
    <source>
        <dbReference type="EMBL" id="SCM70753.1"/>
    </source>
</evidence>
<proteinExistence type="predicted"/>
<sequence length="264" mass="28979">MKKFLALCCLCSLVLLTACAKQPSLEMTPEAQARLAERWQKFAARGQDAAMAPYRLQMSLRFGTEGDTRRVTALFWGNSQRRLRMDVMAGVGATVARILEDGQHFLVYSPTDNKAYFYQGASKPLLQVGVPVPFNLEHLADLLNGRYSQVFGKDFASARFVSGDLAQYTLSGKLGGELTLDAAGLPVAWAEKSDNGKGWKMEVAFDDAASPLPQRLNLAHGNGKRAIVLVKEREKPAAPFTDGQMTLSIPEGVPLLPLSKYQQR</sequence>
<evidence type="ECO:0008006" key="3">
    <source>
        <dbReference type="Google" id="ProtNLM"/>
    </source>
</evidence>
<reference evidence="2" key="1">
    <citation type="submission" date="2016-08" db="EMBL/GenBank/DDBJ databases">
        <authorList>
            <person name="Seilhamer J.J."/>
        </authorList>
    </citation>
    <scope>NUCLEOTIDE SEQUENCE</scope>
    <source>
        <strain evidence="2">86-1</strain>
    </source>
</reference>
<dbReference type="PROSITE" id="PS51257">
    <property type="entry name" value="PROKAR_LIPOPROTEIN"/>
    <property type="match status" value="1"/>
</dbReference>
<dbReference type="AlphaFoldDB" id="A0A212KZP2"/>
<evidence type="ECO:0000256" key="1">
    <source>
        <dbReference type="SAM" id="SignalP"/>
    </source>
</evidence>
<name>A0A212KZP2_9BACT</name>
<feature type="signal peptide" evidence="1">
    <location>
        <begin position="1"/>
        <end position="20"/>
    </location>
</feature>
<organism evidence="2">
    <name type="scientific">uncultured Desulfovibrio sp</name>
    <dbReference type="NCBI Taxonomy" id="167968"/>
    <lineage>
        <taxon>Bacteria</taxon>
        <taxon>Pseudomonadati</taxon>
        <taxon>Thermodesulfobacteriota</taxon>
        <taxon>Desulfovibrionia</taxon>
        <taxon>Desulfovibrionales</taxon>
        <taxon>Desulfovibrionaceae</taxon>
        <taxon>Desulfovibrio</taxon>
        <taxon>environmental samples</taxon>
    </lineage>
</organism>
<feature type="chain" id="PRO_5012284438" description="Outer-membrane lipoprotein LolB" evidence="1">
    <location>
        <begin position="21"/>
        <end position="264"/>
    </location>
</feature>
<accession>A0A212KZP2</accession>
<gene>
    <name evidence="2" type="ORF">KL86DES1_10608</name>
</gene>